<dbReference type="OrthoDB" id="7549443at2759"/>
<comment type="caution">
    <text evidence="1">The sequence shown here is derived from an EMBL/GenBank/DDBJ whole genome shotgun (WGS) entry which is preliminary data.</text>
</comment>
<keyword evidence="2" id="KW-1185">Reference proteome</keyword>
<name>A0A8J2HNX6_COTCN</name>
<dbReference type="EMBL" id="CAJNRD030001123">
    <property type="protein sequence ID" value="CAG5102948.1"/>
    <property type="molecule type" value="Genomic_DNA"/>
</dbReference>
<dbReference type="AlphaFoldDB" id="A0A8J2HNX6"/>
<proteinExistence type="predicted"/>
<feature type="non-terminal residue" evidence="1">
    <location>
        <position position="1"/>
    </location>
</feature>
<organism evidence="1 2">
    <name type="scientific">Cotesia congregata</name>
    <name type="common">Parasitoid wasp</name>
    <name type="synonym">Apanteles congregatus</name>
    <dbReference type="NCBI Taxonomy" id="51543"/>
    <lineage>
        <taxon>Eukaryota</taxon>
        <taxon>Metazoa</taxon>
        <taxon>Ecdysozoa</taxon>
        <taxon>Arthropoda</taxon>
        <taxon>Hexapoda</taxon>
        <taxon>Insecta</taxon>
        <taxon>Pterygota</taxon>
        <taxon>Neoptera</taxon>
        <taxon>Endopterygota</taxon>
        <taxon>Hymenoptera</taxon>
        <taxon>Apocrita</taxon>
        <taxon>Ichneumonoidea</taxon>
        <taxon>Braconidae</taxon>
        <taxon>Microgastrinae</taxon>
        <taxon>Cotesia</taxon>
    </lineage>
</organism>
<gene>
    <name evidence="1" type="ORF">HICCMSTLAB_LOCUS11264</name>
</gene>
<accession>A0A8J2HNX6</accession>
<reference evidence="1" key="1">
    <citation type="submission" date="2021-04" db="EMBL/GenBank/DDBJ databases">
        <authorList>
            <person name="Chebbi M.A.C M."/>
        </authorList>
    </citation>
    <scope>NUCLEOTIDE SEQUENCE</scope>
</reference>
<protein>
    <submittedName>
        <fullName evidence="1">Uncharacterized protein</fullName>
    </submittedName>
</protein>
<dbReference type="Proteomes" id="UP000786811">
    <property type="component" value="Unassembled WGS sequence"/>
</dbReference>
<evidence type="ECO:0000313" key="2">
    <source>
        <dbReference type="Proteomes" id="UP000786811"/>
    </source>
</evidence>
<sequence length="330" mass="38441">YFKCIYDNSKTKWCNGGGVIIDNYFSESKKFPHKHDRNLKLADNIKFFKTLRQISCLPSIKPKQVVKALQRDEPKVTSSLSLSTLRKRVQRSIKKENPVNTNIKLASKNLIEFGKNMESSAEELKYGLRKEMQLTSKLLTFQVQGSKREVKEATAVIIYDADFLEEISPFVEVISTDATFNSFPDLHVHKGQFMTIMVQLRTDNDCQKAVIKNAQEKKLIDKDNCKEERPELFIFLNRLKLLALLPAELIESVYEKIKKECLNDFGDCCSDYLNYYEKQWLKQEGAEQISVYRLRNRTNNFLESYHKQLNAVLPKRPKHNVFVGKYFILS</sequence>
<evidence type="ECO:0000313" key="1">
    <source>
        <dbReference type="EMBL" id="CAG5102948.1"/>
    </source>
</evidence>